<accession>A0A1W1I3B6</accession>
<keyword evidence="5" id="KW-1185">Reference proteome</keyword>
<dbReference type="STRING" id="1325564.NSJP_1197"/>
<dbReference type="AlphaFoldDB" id="A0A1W1I3B6"/>
<evidence type="ECO:0000313" key="4">
    <source>
        <dbReference type="EMBL" id="SLM47369.1"/>
    </source>
</evidence>
<dbReference type="RefSeq" id="WP_080885917.1">
    <property type="nucleotide sequence ID" value="NZ_LT828648.1"/>
</dbReference>
<evidence type="ECO:0000313" key="5">
    <source>
        <dbReference type="Proteomes" id="UP000192042"/>
    </source>
</evidence>
<evidence type="ECO:0000256" key="2">
    <source>
        <dbReference type="SAM" id="MobiDB-lite"/>
    </source>
</evidence>
<feature type="transmembrane region" description="Helical" evidence="3">
    <location>
        <begin position="78"/>
        <end position="95"/>
    </location>
</feature>
<keyword evidence="1" id="KW-0175">Coiled coil</keyword>
<reference evidence="4 5" key="1">
    <citation type="submission" date="2017-03" db="EMBL/GenBank/DDBJ databases">
        <authorList>
            <person name="Afonso C.L."/>
            <person name="Miller P.J."/>
            <person name="Scott M.A."/>
            <person name="Spackman E."/>
            <person name="Goraichik I."/>
            <person name="Dimitrov K.M."/>
            <person name="Suarez D.L."/>
            <person name="Swayne D.E."/>
        </authorList>
    </citation>
    <scope>NUCLEOTIDE SEQUENCE [LARGE SCALE GENOMIC DNA]</scope>
    <source>
        <strain evidence="4">Genome sequencing of Nitrospira japonica strain NJ11</strain>
    </source>
</reference>
<dbReference type="Proteomes" id="UP000192042">
    <property type="component" value="Chromosome I"/>
</dbReference>
<evidence type="ECO:0000256" key="1">
    <source>
        <dbReference type="SAM" id="Coils"/>
    </source>
</evidence>
<dbReference type="EMBL" id="LT828648">
    <property type="protein sequence ID" value="SLM47369.1"/>
    <property type="molecule type" value="Genomic_DNA"/>
</dbReference>
<dbReference type="KEGG" id="nja:NSJP_1197"/>
<dbReference type="OrthoDB" id="9805590at2"/>
<gene>
    <name evidence="4" type="ORF">NSJP_1197</name>
</gene>
<feature type="compositionally biased region" description="Basic and acidic residues" evidence="2">
    <location>
        <begin position="215"/>
        <end position="231"/>
    </location>
</feature>
<protein>
    <recommendedName>
        <fullName evidence="6">DUF3618 domain-containing protein</fullName>
    </recommendedName>
</protein>
<organism evidence="4 5">
    <name type="scientific">Nitrospira japonica</name>
    <dbReference type="NCBI Taxonomy" id="1325564"/>
    <lineage>
        <taxon>Bacteria</taxon>
        <taxon>Pseudomonadati</taxon>
        <taxon>Nitrospirota</taxon>
        <taxon>Nitrospiria</taxon>
        <taxon>Nitrospirales</taxon>
        <taxon>Nitrospiraceae</taxon>
        <taxon>Nitrospira</taxon>
    </lineage>
</organism>
<keyword evidence="3" id="KW-0812">Transmembrane</keyword>
<sequence>MDQRTRDVQEDLKQIDRTRAALDEKLQLLDRRIDDTVRETKAATLEVFESAGEKVSHLVETMRHGPIPYLVSRATRQPLALVGGVVALGLLAAWIDRRRRSNGGIYPYFPSTIRGADVMPDDGHARTRRGVYPFFPSVESRRLNHRRTTGEPGPGSGRQPRSLLRTVGEDLTEELRHEGVRLREAALCASRSLFRDLAQTAGALLIAQLSRPSGRSRDDHVDRLPEMRRLT</sequence>
<feature type="coiled-coil region" evidence="1">
    <location>
        <begin position="12"/>
        <end position="39"/>
    </location>
</feature>
<keyword evidence="3" id="KW-1133">Transmembrane helix</keyword>
<name>A0A1W1I3B6_9BACT</name>
<feature type="region of interest" description="Disordered" evidence="2">
    <location>
        <begin position="142"/>
        <end position="162"/>
    </location>
</feature>
<proteinExistence type="predicted"/>
<evidence type="ECO:0000256" key="3">
    <source>
        <dbReference type="SAM" id="Phobius"/>
    </source>
</evidence>
<evidence type="ECO:0008006" key="6">
    <source>
        <dbReference type="Google" id="ProtNLM"/>
    </source>
</evidence>
<keyword evidence="3" id="KW-0472">Membrane</keyword>
<feature type="region of interest" description="Disordered" evidence="2">
    <location>
        <begin position="211"/>
        <end position="231"/>
    </location>
</feature>